<reference evidence="2" key="1">
    <citation type="submission" date="2014-09" db="EMBL/GenBank/DDBJ databases">
        <authorList>
            <person name="Mudge J."/>
            <person name="Ramaraj T."/>
            <person name="Lindquist I.E."/>
            <person name="Bharti A.K."/>
            <person name="Sundararajan A."/>
            <person name="Cameron C.T."/>
            <person name="Woodward J.E."/>
            <person name="May G.D."/>
            <person name="Brubaker C."/>
            <person name="Broadhvest J."/>
            <person name="Wilkins T.A."/>
        </authorList>
    </citation>
    <scope>NUCLEOTIDE SEQUENCE</scope>
    <source>
        <strain evidence="2">cv. AKA8401</strain>
    </source>
</reference>
<dbReference type="EMBL" id="JRRC01050846">
    <property type="protein sequence ID" value="KHF98748.1"/>
    <property type="molecule type" value="Genomic_DNA"/>
</dbReference>
<evidence type="ECO:0000313" key="2">
    <source>
        <dbReference type="Proteomes" id="UP000032142"/>
    </source>
</evidence>
<proteinExistence type="predicted"/>
<evidence type="ECO:0000313" key="1">
    <source>
        <dbReference type="EMBL" id="KHF98748.1"/>
    </source>
</evidence>
<dbReference type="AlphaFoldDB" id="A0A0B0MH41"/>
<keyword evidence="2" id="KW-1185">Reference proteome</keyword>
<sequence length="27" mass="3160">MDRLAFLEQFLAFSCMSPLFSSSRVYL</sequence>
<organism evidence="1 2">
    <name type="scientific">Gossypium arboreum</name>
    <name type="common">Tree cotton</name>
    <name type="synonym">Gossypium nanking</name>
    <dbReference type="NCBI Taxonomy" id="29729"/>
    <lineage>
        <taxon>Eukaryota</taxon>
        <taxon>Viridiplantae</taxon>
        <taxon>Streptophyta</taxon>
        <taxon>Embryophyta</taxon>
        <taxon>Tracheophyta</taxon>
        <taxon>Spermatophyta</taxon>
        <taxon>Magnoliopsida</taxon>
        <taxon>eudicotyledons</taxon>
        <taxon>Gunneridae</taxon>
        <taxon>Pentapetalae</taxon>
        <taxon>rosids</taxon>
        <taxon>malvids</taxon>
        <taxon>Malvales</taxon>
        <taxon>Malvaceae</taxon>
        <taxon>Malvoideae</taxon>
        <taxon>Gossypium</taxon>
    </lineage>
</organism>
<comment type="caution">
    <text evidence="1">The sequence shown here is derived from an EMBL/GenBank/DDBJ whole genome shotgun (WGS) entry which is preliminary data.</text>
</comment>
<dbReference type="Proteomes" id="UP000032142">
    <property type="component" value="Unassembled WGS sequence"/>
</dbReference>
<accession>A0A0B0MH41</accession>
<protein>
    <submittedName>
        <fullName evidence="1">Uncharacterized protein</fullName>
    </submittedName>
</protein>
<gene>
    <name evidence="1" type="ORF">F383_37834</name>
</gene>
<name>A0A0B0MH41_GOSAR</name>